<protein>
    <submittedName>
        <fullName evidence="1">Uncharacterized protein</fullName>
    </submittedName>
</protein>
<evidence type="ECO:0000313" key="1">
    <source>
        <dbReference type="EMBL" id="CAG9950842.1"/>
    </source>
</evidence>
<reference evidence="1" key="1">
    <citation type="submission" date="2020-04" db="EMBL/GenBank/DDBJ databases">
        <authorList>
            <person name="Broberg M."/>
        </authorList>
    </citation>
    <scope>NUCLEOTIDE SEQUENCE</scope>
</reference>
<dbReference type="Proteomes" id="UP000836387">
    <property type="component" value="Unassembled WGS sequence"/>
</dbReference>
<reference evidence="1" key="2">
    <citation type="submission" date="2021-10" db="EMBL/GenBank/DDBJ databases">
        <authorList>
            <person name="Piombo E."/>
        </authorList>
    </citation>
    <scope>NUCLEOTIDE SEQUENCE</scope>
</reference>
<organism evidence="1 2">
    <name type="scientific">Clonostachys rosea f. rosea IK726</name>
    <dbReference type="NCBI Taxonomy" id="1349383"/>
    <lineage>
        <taxon>Eukaryota</taxon>
        <taxon>Fungi</taxon>
        <taxon>Dikarya</taxon>
        <taxon>Ascomycota</taxon>
        <taxon>Pezizomycotina</taxon>
        <taxon>Sordariomycetes</taxon>
        <taxon>Hypocreomycetidae</taxon>
        <taxon>Hypocreales</taxon>
        <taxon>Bionectriaceae</taxon>
        <taxon>Clonostachys</taxon>
    </lineage>
</organism>
<dbReference type="EMBL" id="CADEHS020000198">
    <property type="protein sequence ID" value="CAG9950842.1"/>
    <property type="molecule type" value="Genomic_DNA"/>
</dbReference>
<evidence type="ECO:0000313" key="2">
    <source>
        <dbReference type="Proteomes" id="UP000836387"/>
    </source>
</evidence>
<name>A0ACA9UED1_BIOOC</name>
<comment type="caution">
    <text evidence="1">The sequence shown here is derived from an EMBL/GenBank/DDBJ whole genome shotgun (WGS) entry which is preliminary data.</text>
</comment>
<proteinExistence type="predicted"/>
<keyword evidence="2" id="KW-1185">Reference proteome</keyword>
<sequence>MAEVKAAQWNASTGSWVIEIEERRYLKGVIEIKAIKYFIVPGDIHTRPRAPKVPGLESYAGPIFHTARLNYDVTGGSPTEPDLTGLH</sequence>
<accession>A0ACA9UED1</accession>
<gene>
    <name evidence="1" type="ORF">CRV2_00019535</name>
</gene>